<dbReference type="AlphaFoldDB" id="A0A3A3YYT1"/>
<dbReference type="EMBL" id="QZEZ01000004">
    <property type="protein sequence ID" value="RJK95910.1"/>
    <property type="molecule type" value="Genomic_DNA"/>
</dbReference>
<keyword evidence="1" id="KW-0812">Transmembrane</keyword>
<dbReference type="Proteomes" id="UP000265614">
    <property type="component" value="Unassembled WGS sequence"/>
</dbReference>
<sequence length="208" mass="21907">MVDLAPVERRGRRERVAVVVGELTSPPYLAFGLLLLVTVRNAESWQQALTWGAVAALFASLLPLVVLLHRVRRGVVADRDVRRREQRPALLVMATVSVLVGVGLLVALDAPRELLALLGAMTAGLLVALGISMVWKISIHVAVAAGTVAILALLYGPLLLLGLLVVVLVAWSRLVLTHHTRAQVIVGALVGLLVAGGVYPALLGGATS</sequence>
<proteinExistence type="predicted"/>
<evidence type="ECO:0000256" key="1">
    <source>
        <dbReference type="SAM" id="Phobius"/>
    </source>
</evidence>
<name>A0A3A3YYT1_9ACTN</name>
<protein>
    <submittedName>
        <fullName evidence="2">Phosphoesterase PA-phosphatase</fullName>
    </submittedName>
</protein>
<feature type="transmembrane region" description="Helical" evidence="1">
    <location>
        <begin position="49"/>
        <end position="68"/>
    </location>
</feature>
<feature type="transmembrane region" description="Helical" evidence="1">
    <location>
        <begin position="89"/>
        <end position="108"/>
    </location>
</feature>
<dbReference type="RefSeq" id="WP_119950336.1">
    <property type="nucleotide sequence ID" value="NZ_QZEZ01000004.1"/>
</dbReference>
<keyword evidence="1" id="KW-1133">Transmembrane helix</keyword>
<feature type="transmembrane region" description="Helical" evidence="1">
    <location>
        <begin position="16"/>
        <end position="37"/>
    </location>
</feature>
<accession>A0A3A3YYT1</accession>
<gene>
    <name evidence="2" type="ORF">D5H78_09930</name>
</gene>
<evidence type="ECO:0000313" key="2">
    <source>
        <dbReference type="EMBL" id="RJK95910.1"/>
    </source>
</evidence>
<dbReference type="OrthoDB" id="4935320at2"/>
<keyword evidence="1" id="KW-0472">Membrane</keyword>
<feature type="transmembrane region" description="Helical" evidence="1">
    <location>
        <begin position="183"/>
        <end position="203"/>
    </location>
</feature>
<feature type="transmembrane region" description="Helical" evidence="1">
    <location>
        <begin position="142"/>
        <end position="171"/>
    </location>
</feature>
<comment type="caution">
    <text evidence="2">The sequence shown here is derived from an EMBL/GenBank/DDBJ whole genome shotgun (WGS) entry which is preliminary data.</text>
</comment>
<feature type="transmembrane region" description="Helical" evidence="1">
    <location>
        <begin position="114"/>
        <end position="135"/>
    </location>
</feature>
<reference evidence="2 3" key="1">
    <citation type="submission" date="2018-09" db="EMBL/GenBank/DDBJ databases">
        <title>YIM 75000 draft genome.</title>
        <authorList>
            <person name="Tang S."/>
            <person name="Feng Y."/>
        </authorList>
    </citation>
    <scope>NUCLEOTIDE SEQUENCE [LARGE SCALE GENOMIC DNA]</scope>
    <source>
        <strain evidence="2 3">YIM 75000</strain>
    </source>
</reference>
<organism evidence="2 3">
    <name type="scientific">Vallicoccus soli</name>
    <dbReference type="NCBI Taxonomy" id="2339232"/>
    <lineage>
        <taxon>Bacteria</taxon>
        <taxon>Bacillati</taxon>
        <taxon>Actinomycetota</taxon>
        <taxon>Actinomycetes</taxon>
        <taxon>Motilibacterales</taxon>
        <taxon>Vallicoccaceae</taxon>
        <taxon>Vallicoccus</taxon>
    </lineage>
</organism>
<keyword evidence="3" id="KW-1185">Reference proteome</keyword>
<dbReference type="InterPro" id="IPR036938">
    <property type="entry name" value="PAP2/HPO_sf"/>
</dbReference>
<dbReference type="SUPFAM" id="SSF48317">
    <property type="entry name" value="Acid phosphatase/Vanadium-dependent haloperoxidase"/>
    <property type="match status" value="1"/>
</dbReference>
<evidence type="ECO:0000313" key="3">
    <source>
        <dbReference type="Proteomes" id="UP000265614"/>
    </source>
</evidence>